<keyword evidence="4" id="KW-0472">Membrane</keyword>
<dbReference type="Ensembl" id="ENSPMGT00000004173.1">
    <property type="protein sequence ID" value="ENSPMGP00000003927.1"/>
    <property type="gene ID" value="ENSPMGG00000001992.1"/>
</dbReference>
<organism evidence="6 7">
    <name type="scientific">Periophthalmus magnuspinnatus</name>
    <dbReference type="NCBI Taxonomy" id="409849"/>
    <lineage>
        <taxon>Eukaryota</taxon>
        <taxon>Metazoa</taxon>
        <taxon>Chordata</taxon>
        <taxon>Craniata</taxon>
        <taxon>Vertebrata</taxon>
        <taxon>Euteleostomi</taxon>
        <taxon>Actinopterygii</taxon>
        <taxon>Neopterygii</taxon>
        <taxon>Teleostei</taxon>
        <taxon>Neoteleostei</taxon>
        <taxon>Acanthomorphata</taxon>
        <taxon>Gobiaria</taxon>
        <taxon>Gobiiformes</taxon>
        <taxon>Gobioidei</taxon>
        <taxon>Gobiidae</taxon>
        <taxon>Oxudercinae</taxon>
        <taxon>Periophthalmus</taxon>
    </lineage>
</organism>
<keyword evidence="2 3" id="KW-0067">ATP-binding</keyword>
<evidence type="ECO:0000256" key="1">
    <source>
        <dbReference type="ARBA" id="ARBA00022741"/>
    </source>
</evidence>
<dbReference type="SMART" id="SM00220">
    <property type="entry name" value="S_TKc"/>
    <property type="match status" value="1"/>
</dbReference>
<dbReference type="GO" id="GO:0004672">
    <property type="term" value="F:protein kinase activity"/>
    <property type="evidence" value="ECO:0007669"/>
    <property type="project" value="InterPro"/>
</dbReference>
<evidence type="ECO:0000256" key="4">
    <source>
        <dbReference type="SAM" id="Phobius"/>
    </source>
</evidence>
<proteinExistence type="predicted"/>
<feature type="binding site" evidence="3">
    <location>
        <position position="147"/>
    </location>
    <ligand>
        <name>ATP</name>
        <dbReference type="ChEBI" id="CHEBI:30616"/>
    </ligand>
</feature>
<dbReference type="FunFam" id="1.10.510.10:FF:000571">
    <property type="entry name" value="Maternal embryonic leucine zipper kinase"/>
    <property type="match status" value="1"/>
</dbReference>
<keyword evidence="4" id="KW-0812">Transmembrane</keyword>
<keyword evidence="4" id="KW-1133">Transmembrane helix</keyword>
<dbReference type="PROSITE" id="PS00108">
    <property type="entry name" value="PROTEIN_KINASE_ST"/>
    <property type="match status" value="1"/>
</dbReference>
<feature type="transmembrane region" description="Helical" evidence="4">
    <location>
        <begin position="20"/>
        <end position="44"/>
    </location>
</feature>
<dbReference type="PANTHER" id="PTHR24347">
    <property type="entry name" value="SERINE/THREONINE-PROTEIN KINASE"/>
    <property type="match status" value="1"/>
</dbReference>
<dbReference type="SUPFAM" id="SSF56112">
    <property type="entry name" value="Protein kinase-like (PK-like)"/>
    <property type="match status" value="1"/>
</dbReference>
<protein>
    <recommendedName>
        <fullName evidence="5">Protein kinase domain-containing protein</fullName>
    </recommendedName>
</protein>
<dbReference type="Gene3D" id="3.30.200.20">
    <property type="entry name" value="Phosphorylase Kinase, domain 1"/>
    <property type="match status" value="1"/>
</dbReference>
<reference evidence="6" key="2">
    <citation type="submission" date="2025-09" db="UniProtKB">
        <authorList>
            <consortium name="Ensembl"/>
        </authorList>
    </citation>
    <scope>IDENTIFICATION</scope>
</reference>
<dbReference type="GO" id="GO:0005524">
    <property type="term" value="F:ATP binding"/>
    <property type="evidence" value="ECO:0007669"/>
    <property type="project" value="UniProtKB-UniRule"/>
</dbReference>
<evidence type="ECO:0000313" key="6">
    <source>
        <dbReference type="Ensembl" id="ENSPMGP00000003927.1"/>
    </source>
</evidence>
<dbReference type="InterPro" id="IPR011009">
    <property type="entry name" value="Kinase-like_dom_sf"/>
</dbReference>
<dbReference type="InterPro" id="IPR017441">
    <property type="entry name" value="Protein_kinase_ATP_BS"/>
</dbReference>
<evidence type="ECO:0000256" key="2">
    <source>
        <dbReference type="ARBA" id="ARBA00022840"/>
    </source>
</evidence>
<feature type="domain" description="Protein kinase" evidence="5">
    <location>
        <begin position="118"/>
        <end position="375"/>
    </location>
</feature>
<name>A0A3B3ZHA1_9GOBI</name>
<dbReference type="InterPro" id="IPR008271">
    <property type="entry name" value="Ser/Thr_kinase_AS"/>
</dbReference>
<dbReference type="InterPro" id="IPR000719">
    <property type="entry name" value="Prot_kinase_dom"/>
</dbReference>
<dbReference type="Proteomes" id="UP000261520">
    <property type="component" value="Unplaced"/>
</dbReference>
<dbReference type="Gene3D" id="1.10.510.10">
    <property type="entry name" value="Transferase(Phosphotransferase) domain 1"/>
    <property type="match status" value="1"/>
</dbReference>
<evidence type="ECO:0000313" key="7">
    <source>
        <dbReference type="Proteomes" id="UP000261520"/>
    </source>
</evidence>
<reference evidence="6" key="1">
    <citation type="submission" date="2025-08" db="UniProtKB">
        <authorList>
            <consortium name="Ensembl"/>
        </authorList>
    </citation>
    <scope>IDENTIFICATION</scope>
</reference>
<evidence type="ECO:0000256" key="3">
    <source>
        <dbReference type="PROSITE-ProRule" id="PRU10141"/>
    </source>
</evidence>
<accession>A0A3B3ZHA1</accession>
<dbReference type="STRING" id="409849.ENSPMGP00000003927"/>
<keyword evidence="1 3" id="KW-0547">Nucleotide-binding</keyword>
<dbReference type="Pfam" id="PF00069">
    <property type="entry name" value="Pkinase"/>
    <property type="match status" value="1"/>
</dbReference>
<dbReference type="AlphaFoldDB" id="A0A3B3ZHA1"/>
<sequence length="536" mass="60160">METLKSDQTRRICLHTLPVYKLGVVLLITFLYVATVHDIFLLYFPTPSSSLPSLAFTSTESPPPPATLSPSLKDNEVFVKSHHHIKSPETVQPHRPRESFASPLNESNVTLSDIEQCYEIGRVVGDGNFAVVRECRCRDSGQTLALKIIERSKLIGREHMMQNELSLLGSLCHPRIVRLFAHHHTDTHSYLVMEFVSGGDLFEAISEKGKFSEVEAGIMVSDVSQALSYIHCKSIVHRDLKPENLLIERQTDGICRLKLGDFGLAMVVTEPVFTICGTPTYVAPEILLETGYGVLVDIWALGVLLYILLCGFPPFRSRERDQEELFQLIKQAHLHFLSPYWDPISEEAKHLVRTLLQPDPLLRLTAEQTLMHPWVKAMISICQEGVLTDEKHRALQAEEQSERLPKPAADTLPDNKLISTEGVPIYNAELCIDGQPKMEADRRQTIKTPPPAKIQQKNSSHLQKLISHHISRLLFLVLTIPHRAKCSPQSETEAGVTPDTPRPSGQLCLRQLMTLYCELSPNNPSKGILPAVSSFY</sequence>
<dbReference type="PROSITE" id="PS50011">
    <property type="entry name" value="PROTEIN_KINASE_DOM"/>
    <property type="match status" value="1"/>
</dbReference>
<keyword evidence="7" id="KW-1185">Reference proteome</keyword>
<dbReference type="PROSITE" id="PS00107">
    <property type="entry name" value="PROTEIN_KINASE_ATP"/>
    <property type="match status" value="1"/>
</dbReference>
<evidence type="ECO:0000259" key="5">
    <source>
        <dbReference type="PROSITE" id="PS50011"/>
    </source>
</evidence>